<dbReference type="SMART" id="SM00231">
    <property type="entry name" value="FA58C"/>
    <property type="match status" value="1"/>
</dbReference>
<dbReference type="PROSITE" id="PS01285">
    <property type="entry name" value="FA58C_1"/>
    <property type="match status" value="1"/>
</dbReference>
<keyword evidence="5" id="KW-1185">Reference proteome</keyword>
<evidence type="ECO:0000256" key="1">
    <source>
        <dbReference type="SAM" id="MobiDB-lite"/>
    </source>
</evidence>
<organism evidence="4 5">
    <name type="scientific">Clavelina lepadiformis</name>
    <name type="common">Light-bulb sea squirt</name>
    <name type="synonym">Ascidia lepadiformis</name>
    <dbReference type="NCBI Taxonomy" id="159417"/>
    <lineage>
        <taxon>Eukaryota</taxon>
        <taxon>Metazoa</taxon>
        <taxon>Chordata</taxon>
        <taxon>Tunicata</taxon>
        <taxon>Ascidiacea</taxon>
        <taxon>Aplousobranchia</taxon>
        <taxon>Clavelinidae</taxon>
        <taxon>Clavelina</taxon>
    </lineage>
</organism>
<evidence type="ECO:0000313" key="5">
    <source>
        <dbReference type="Proteomes" id="UP001642483"/>
    </source>
</evidence>
<dbReference type="Proteomes" id="UP001642483">
    <property type="component" value="Unassembled WGS sequence"/>
</dbReference>
<dbReference type="SUPFAM" id="SSF49785">
    <property type="entry name" value="Galactose-binding domain-like"/>
    <property type="match status" value="1"/>
</dbReference>
<name>A0ABP0FP86_CLALP</name>
<proteinExistence type="predicted"/>
<feature type="domain" description="F5/8 type C" evidence="3">
    <location>
        <begin position="99"/>
        <end position="258"/>
    </location>
</feature>
<feature type="chain" id="PRO_5047082230" description="F5/8 type C domain-containing protein" evidence="2">
    <location>
        <begin position="20"/>
        <end position="258"/>
    </location>
</feature>
<dbReference type="InterPro" id="IPR000421">
    <property type="entry name" value="FA58C"/>
</dbReference>
<keyword evidence="2" id="KW-0732">Signal</keyword>
<dbReference type="Pfam" id="PF00754">
    <property type="entry name" value="F5_F8_type_C"/>
    <property type="match status" value="1"/>
</dbReference>
<accession>A0ABP0FP86</accession>
<sequence length="258" mass="28531">MLYGVVVLGFILFFLGSSAQSNQVCLTVSSPSEDQQRRQHAISQGPPGRRGPQGPPGPKGDVGPSGQCACDSREIDDLREKIRVLNETNTFILQHADKVTKCSVGLKDGRIPNEDITASTYWSSNYAPHLGRLDNRMKRNLHQGAWAAGTSYPRVFPQAGDWIQVDLKAPTYVTGVVTQGRPQGSEQWVTSYTVSFGNSSSNMQFVKAGNNPYVFQGNRDVNSKVTNYFEPSIIARYIRLVVQTFQAHATLRLEYLTC</sequence>
<reference evidence="4 5" key="1">
    <citation type="submission" date="2024-02" db="EMBL/GenBank/DDBJ databases">
        <authorList>
            <person name="Daric V."/>
            <person name="Darras S."/>
        </authorList>
    </citation>
    <scope>NUCLEOTIDE SEQUENCE [LARGE SCALE GENOMIC DNA]</scope>
</reference>
<protein>
    <recommendedName>
        <fullName evidence="3">F5/8 type C domain-containing protein</fullName>
    </recommendedName>
</protein>
<feature type="region of interest" description="Disordered" evidence="1">
    <location>
        <begin position="28"/>
        <end position="67"/>
    </location>
</feature>
<evidence type="ECO:0000313" key="4">
    <source>
        <dbReference type="EMBL" id="CAK8680237.1"/>
    </source>
</evidence>
<evidence type="ECO:0000259" key="3">
    <source>
        <dbReference type="PROSITE" id="PS50022"/>
    </source>
</evidence>
<dbReference type="Gene3D" id="2.60.120.260">
    <property type="entry name" value="Galactose-binding domain-like"/>
    <property type="match status" value="1"/>
</dbReference>
<dbReference type="PANTHER" id="PTHR24543">
    <property type="entry name" value="MULTICOPPER OXIDASE-RELATED"/>
    <property type="match status" value="1"/>
</dbReference>
<dbReference type="InterPro" id="IPR008979">
    <property type="entry name" value="Galactose-bd-like_sf"/>
</dbReference>
<dbReference type="EMBL" id="CAWYQH010000068">
    <property type="protein sequence ID" value="CAK8680237.1"/>
    <property type="molecule type" value="Genomic_DNA"/>
</dbReference>
<gene>
    <name evidence="4" type="ORF">CVLEPA_LOCUS10511</name>
</gene>
<comment type="caution">
    <text evidence="4">The sequence shown here is derived from an EMBL/GenBank/DDBJ whole genome shotgun (WGS) entry which is preliminary data.</text>
</comment>
<dbReference type="PANTHER" id="PTHR24543:SF325">
    <property type="entry name" value="F5_8 TYPE C DOMAIN-CONTAINING PROTEIN"/>
    <property type="match status" value="1"/>
</dbReference>
<dbReference type="Gene3D" id="1.20.5.320">
    <property type="entry name" value="6-Phosphogluconate Dehydrogenase, domain 3"/>
    <property type="match status" value="1"/>
</dbReference>
<dbReference type="PROSITE" id="PS50022">
    <property type="entry name" value="FA58C_3"/>
    <property type="match status" value="1"/>
</dbReference>
<evidence type="ECO:0000256" key="2">
    <source>
        <dbReference type="SAM" id="SignalP"/>
    </source>
</evidence>
<feature type="signal peptide" evidence="2">
    <location>
        <begin position="1"/>
        <end position="19"/>
    </location>
</feature>
<dbReference type="CDD" id="cd00057">
    <property type="entry name" value="FA58C"/>
    <property type="match status" value="1"/>
</dbReference>